<keyword evidence="2" id="KW-1185">Reference proteome</keyword>
<dbReference type="Proteomes" id="UP000306402">
    <property type="component" value="Unassembled WGS sequence"/>
</dbReference>
<dbReference type="EMBL" id="VCEJ01000004">
    <property type="protein sequence ID" value="TLV00049.1"/>
    <property type="molecule type" value="Genomic_DNA"/>
</dbReference>
<evidence type="ECO:0008006" key="3">
    <source>
        <dbReference type="Google" id="ProtNLM"/>
    </source>
</evidence>
<sequence length="152" mass="17380">MLIRTIHPIHVLFFETKTSLKELSQHVRHVARKIYQEAVRNDLEITGPVYWVYEGADGNPETVFSLTIALPVSPSEKILNSEFKTKFLEEFNCVTEQLFGDWNGLGKVYGSLISDIFSGNKTLSGKNREVYINMDFENPERNITEVQIGILN</sequence>
<protein>
    <recommendedName>
        <fullName evidence="3">GyrI-like domain-containing protein</fullName>
    </recommendedName>
</protein>
<organism evidence="1 2">
    <name type="scientific">Dyadobacter luticola</name>
    <dbReference type="NCBI Taxonomy" id="1979387"/>
    <lineage>
        <taxon>Bacteria</taxon>
        <taxon>Pseudomonadati</taxon>
        <taxon>Bacteroidota</taxon>
        <taxon>Cytophagia</taxon>
        <taxon>Cytophagales</taxon>
        <taxon>Spirosomataceae</taxon>
        <taxon>Dyadobacter</taxon>
    </lineage>
</organism>
<dbReference type="OrthoDB" id="6003696at2"/>
<dbReference type="Gene3D" id="3.20.80.10">
    <property type="entry name" value="Regulatory factor, effector binding domain"/>
    <property type="match status" value="1"/>
</dbReference>
<proteinExistence type="predicted"/>
<evidence type="ECO:0000313" key="1">
    <source>
        <dbReference type="EMBL" id="TLV00049.1"/>
    </source>
</evidence>
<dbReference type="InterPro" id="IPR011256">
    <property type="entry name" value="Reg_factor_effector_dom_sf"/>
</dbReference>
<evidence type="ECO:0000313" key="2">
    <source>
        <dbReference type="Proteomes" id="UP000306402"/>
    </source>
</evidence>
<gene>
    <name evidence="1" type="ORF">FEN17_11075</name>
</gene>
<dbReference type="SUPFAM" id="SSF55136">
    <property type="entry name" value="Probable bacterial effector-binding domain"/>
    <property type="match status" value="1"/>
</dbReference>
<reference evidence="1 2" key="1">
    <citation type="submission" date="2019-05" db="EMBL/GenBank/DDBJ databases">
        <authorList>
            <person name="Qu J.-H."/>
        </authorList>
    </citation>
    <scope>NUCLEOTIDE SEQUENCE [LARGE SCALE GENOMIC DNA]</scope>
    <source>
        <strain evidence="1 2">T17</strain>
    </source>
</reference>
<dbReference type="RefSeq" id="WP_138365433.1">
    <property type="nucleotide sequence ID" value="NZ_VCEJ01000004.1"/>
</dbReference>
<dbReference type="AlphaFoldDB" id="A0A5R9KVD8"/>
<comment type="caution">
    <text evidence="1">The sequence shown here is derived from an EMBL/GenBank/DDBJ whole genome shotgun (WGS) entry which is preliminary data.</text>
</comment>
<name>A0A5R9KVD8_9BACT</name>
<accession>A0A5R9KVD8</accession>